<evidence type="ECO:0000313" key="7">
    <source>
        <dbReference type="EMBL" id="MEN3238583.1"/>
    </source>
</evidence>
<feature type="transmembrane region" description="Helical" evidence="6">
    <location>
        <begin position="214"/>
        <end position="234"/>
    </location>
</feature>
<keyword evidence="3 6" id="KW-0812">Transmembrane</keyword>
<sequence length="250" mass="26920">MIDSLLASFQLSHFLPFLGAALGILLVDLLLSGDNAIVIGMVTRGLPKRQRMAGVVLGALAAVGMRIGFAFALASLIDYMAGLYVAGGLALLYIAYKMLKDASDDVAEEEKAATTLFQAVVLITIADLSMSFDNVVAIAALAKGDIALMVFGLLMSIPLVVFGATLVQRLIDRLPWVIWLGAALLGWIAGEMIVKDPIWGTTFHHAFLPHFFEYLFGVFGVIFVIAAGFINNILSRPTWEITKAVNYPAE</sequence>
<protein>
    <submittedName>
        <fullName evidence="7">TerC family protein</fullName>
    </submittedName>
</protein>
<feature type="transmembrane region" description="Helical" evidence="6">
    <location>
        <begin position="174"/>
        <end position="194"/>
    </location>
</feature>
<dbReference type="PANTHER" id="PTHR30238:SF4">
    <property type="entry name" value="SLL1022 PROTEIN"/>
    <property type="match status" value="1"/>
</dbReference>
<feature type="transmembrane region" description="Helical" evidence="6">
    <location>
        <begin position="52"/>
        <end position="73"/>
    </location>
</feature>
<accession>A0ABV0A4Q7</accession>
<comment type="subcellular location">
    <subcellularLocation>
        <location evidence="1">Membrane</location>
        <topology evidence="1">Multi-pass membrane protein</topology>
    </subcellularLocation>
</comment>
<dbReference type="EMBL" id="JAQYXP010000006">
    <property type="protein sequence ID" value="MEN3238583.1"/>
    <property type="molecule type" value="Genomic_DNA"/>
</dbReference>
<evidence type="ECO:0000256" key="5">
    <source>
        <dbReference type="ARBA" id="ARBA00023136"/>
    </source>
</evidence>
<evidence type="ECO:0000256" key="6">
    <source>
        <dbReference type="SAM" id="Phobius"/>
    </source>
</evidence>
<evidence type="ECO:0000256" key="1">
    <source>
        <dbReference type="ARBA" id="ARBA00004141"/>
    </source>
</evidence>
<keyword evidence="5 6" id="KW-0472">Membrane</keyword>
<evidence type="ECO:0000313" key="8">
    <source>
        <dbReference type="Proteomes" id="UP001407347"/>
    </source>
</evidence>
<name>A0ABV0A4Q7_9HYPH</name>
<keyword evidence="8" id="KW-1185">Reference proteome</keyword>
<gene>
    <name evidence="7" type="ORF">PUR29_34655</name>
</gene>
<dbReference type="RefSeq" id="WP_346013715.1">
    <property type="nucleotide sequence ID" value="NZ_JAQYXP010000006.1"/>
</dbReference>
<dbReference type="PANTHER" id="PTHR30238">
    <property type="entry name" value="MEMBRANE BOUND PREDICTED REDOX MODULATOR"/>
    <property type="match status" value="1"/>
</dbReference>
<feature type="transmembrane region" description="Helical" evidence="6">
    <location>
        <begin position="12"/>
        <end position="31"/>
    </location>
</feature>
<dbReference type="NCBIfam" id="TIGR03717">
    <property type="entry name" value="R_switched_YjbE"/>
    <property type="match status" value="1"/>
</dbReference>
<evidence type="ECO:0000256" key="2">
    <source>
        <dbReference type="ARBA" id="ARBA00007511"/>
    </source>
</evidence>
<dbReference type="InterPro" id="IPR022301">
    <property type="entry name" value="Integral_membrane_YjbE"/>
</dbReference>
<comment type="similarity">
    <text evidence="2">Belongs to the TerC family.</text>
</comment>
<evidence type="ECO:0000256" key="3">
    <source>
        <dbReference type="ARBA" id="ARBA00022692"/>
    </source>
</evidence>
<keyword evidence="4 6" id="KW-1133">Transmembrane helix</keyword>
<feature type="transmembrane region" description="Helical" evidence="6">
    <location>
        <begin position="116"/>
        <end position="140"/>
    </location>
</feature>
<feature type="transmembrane region" description="Helical" evidence="6">
    <location>
        <begin position="79"/>
        <end position="96"/>
    </location>
</feature>
<proteinExistence type="inferred from homology"/>
<feature type="transmembrane region" description="Helical" evidence="6">
    <location>
        <begin position="146"/>
        <end position="167"/>
    </location>
</feature>
<organism evidence="7 8">
    <name type="scientific">Methylobacterium ajmalii</name>
    <dbReference type="NCBI Taxonomy" id="2738439"/>
    <lineage>
        <taxon>Bacteria</taxon>
        <taxon>Pseudomonadati</taxon>
        <taxon>Pseudomonadota</taxon>
        <taxon>Alphaproteobacteria</taxon>
        <taxon>Hyphomicrobiales</taxon>
        <taxon>Methylobacteriaceae</taxon>
        <taxon>Methylobacterium</taxon>
    </lineage>
</organism>
<dbReference type="InterPro" id="IPR005496">
    <property type="entry name" value="Integral_membrane_TerC"/>
</dbReference>
<dbReference type="Pfam" id="PF03741">
    <property type="entry name" value="TerC"/>
    <property type="match status" value="1"/>
</dbReference>
<evidence type="ECO:0000256" key="4">
    <source>
        <dbReference type="ARBA" id="ARBA00022989"/>
    </source>
</evidence>
<comment type="caution">
    <text evidence="7">The sequence shown here is derived from an EMBL/GenBank/DDBJ whole genome shotgun (WGS) entry which is preliminary data.</text>
</comment>
<dbReference type="Proteomes" id="UP001407347">
    <property type="component" value="Unassembled WGS sequence"/>
</dbReference>
<reference evidence="7 8" key="1">
    <citation type="journal article" date="2023" name="PLoS ONE">
        <title>Complete genome assembly of Hawai'i environmental nontuberculous mycobacteria reveals unexpected co-isolation with methylobacteria.</title>
        <authorList>
            <person name="Hendrix J."/>
            <person name="Epperson L.E."/>
            <person name="Tong E.I."/>
            <person name="Chan Y.L."/>
            <person name="Hasan N.A."/>
            <person name="Dawrs S.N."/>
            <person name="Norton G.J."/>
            <person name="Virdi R."/>
            <person name="Crooks J.L."/>
            <person name="Chan E.D."/>
            <person name="Honda J.R."/>
            <person name="Strong M."/>
        </authorList>
    </citation>
    <scope>NUCLEOTIDE SEQUENCE [LARGE SCALE GENOMIC DNA]</scope>
    <source>
        <strain evidence="7 8">NJH_HI04-1</strain>
    </source>
</reference>